<reference evidence="1 2" key="1">
    <citation type="journal article" date="2012" name="PLoS Pathog.">
        <title>Diverse lifestyles and strategies of plant pathogenesis encoded in the genomes of eighteen Dothideomycetes fungi.</title>
        <authorList>
            <person name="Ohm R.A."/>
            <person name="Feau N."/>
            <person name="Henrissat B."/>
            <person name="Schoch C.L."/>
            <person name="Horwitz B.A."/>
            <person name="Barry K.W."/>
            <person name="Condon B.J."/>
            <person name="Copeland A.C."/>
            <person name="Dhillon B."/>
            <person name="Glaser F."/>
            <person name="Hesse C.N."/>
            <person name="Kosti I."/>
            <person name="LaButti K."/>
            <person name="Lindquist E.A."/>
            <person name="Lucas S."/>
            <person name="Salamov A.A."/>
            <person name="Bradshaw R.E."/>
            <person name="Ciuffetti L."/>
            <person name="Hamelin R.C."/>
            <person name="Kema G.H.J."/>
            <person name="Lawrence C."/>
            <person name="Scott J.A."/>
            <person name="Spatafora J.W."/>
            <person name="Turgeon B.G."/>
            <person name="de Wit P.J.G.M."/>
            <person name="Zhong S."/>
            <person name="Goodwin S.B."/>
            <person name="Grigoriev I.V."/>
        </authorList>
    </citation>
    <scope>NUCLEOTIDE SEQUENCE [LARGE SCALE GENOMIC DNA]</scope>
    <source>
        <strain evidence="1 2">SO2202</strain>
    </source>
</reference>
<name>N1QJJ2_SPHMS</name>
<dbReference type="PANTHER" id="PTHR38790:SF4">
    <property type="entry name" value="2EXR DOMAIN-CONTAINING PROTEIN"/>
    <property type="match status" value="1"/>
</dbReference>
<sequence>MPALPLNKGYEESLVTSRDPQKSLFLHLPGDVRNIVYDFVFRTSGGIYIDTSTASRKPCQDSRGIFALSMTCREIYSETRDLPFWFNTVHLRAPVLQDLRVVRSSGYQESALAYLPPQRMLSGKSYEGALASQDHSMQRKAQEYVTLAMRMPHIEHHTICLRDLLSRPMILQRLRRVQLHLGFQTNNVFLERFYMAWTEILPYVRLLRGHVDLRLSFQLRLSRRLVVDYDFEANRSAAMLSEMDSCVLAEGELSVAELATVNAVRLRVWSGLFGAGDSSDGKVPGTADLV</sequence>
<organism evidence="1 2">
    <name type="scientific">Sphaerulina musiva (strain SO2202)</name>
    <name type="common">Poplar stem canker fungus</name>
    <name type="synonym">Septoria musiva</name>
    <dbReference type="NCBI Taxonomy" id="692275"/>
    <lineage>
        <taxon>Eukaryota</taxon>
        <taxon>Fungi</taxon>
        <taxon>Dikarya</taxon>
        <taxon>Ascomycota</taxon>
        <taxon>Pezizomycotina</taxon>
        <taxon>Dothideomycetes</taxon>
        <taxon>Dothideomycetidae</taxon>
        <taxon>Mycosphaerellales</taxon>
        <taxon>Mycosphaerellaceae</taxon>
        <taxon>Sphaerulina</taxon>
    </lineage>
</organism>
<dbReference type="eggNOG" id="ENOG502R915">
    <property type="taxonomic scope" value="Eukaryota"/>
</dbReference>
<gene>
    <name evidence="1" type="ORF">SEPMUDRAFT_70072</name>
</gene>
<dbReference type="PANTHER" id="PTHR38790">
    <property type="entry name" value="2EXR DOMAIN-CONTAINING PROTEIN-RELATED"/>
    <property type="match status" value="1"/>
</dbReference>
<proteinExistence type="predicted"/>
<dbReference type="RefSeq" id="XP_016758820.1">
    <property type="nucleotide sequence ID" value="XM_016909890.1"/>
</dbReference>
<dbReference type="GeneID" id="27907027"/>
<keyword evidence="2" id="KW-1185">Reference proteome</keyword>
<evidence type="ECO:0000313" key="1">
    <source>
        <dbReference type="EMBL" id="EMF10699.1"/>
    </source>
</evidence>
<dbReference type="AlphaFoldDB" id="N1QJJ2"/>
<protein>
    <submittedName>
        <fullName evidence="1">Uncharacterized protein</fullName>
    </submittedName>
</protein>
<dbReference type="HOGENOM" id="CLU_782022_0_0_1"/>
<evidence type="ECO:0000313" key="2">
    <source>
        <dbReference type="Proteomes" id="UP000016931"/>
    </source>
</evidence>
<dbReference type="EMBL" id="KB456267">
    <property type="protein sequence ID" value="EMF10699.1"/>
    <property type="molecule type" value="Genomic_DNA"/>
</dbReference>
<dbReference type="OMA" id="IEHHTIC"/>
<dbReference type="OrthoDB" id="5413827at2759"/>
<accession>N1QJJ2</accession>
<dbReference type="Proteomes" id="UP000016931">
    <property type="component" value="Unassembled WGS sequence"/>
</dbReference>